<keyword evidence="3" id="KW-1185">Reference proteome</keyword>
<comment type="caution">
    <text evidence="2">The sequence shown here is derived from an EMBL/GenBank/DDBJ whole genome shotgun (WGS) entry which is preliminary data.</text>
</comment>
<evidence type="ECO:0000313" key="2">
    <source>
        <dbReference type="EMBL" id="CAH9130499.1"/>
    </source>
</evidence>
<protein>
    <submittedName>
        <fullName evidence="2">Uncharacterized protein</fullName>
    </submittedName>
</protein>
<reference evidence="2" key="1">
    <citation type="submission" date="2022-07" db="EMBL/GenBank/DDBJ databases">
        <authorList>
            <person name="Macas J."/>
            <person name="Novak P."/>
            <person name="Neumann P."/>
        </authorList>
    </citation>
    <scope>NUCLEOTIDE SEQUENCE</scope>
</reference>
<name>A0AAV0F4U7_9ASTE</name>
<dbReference type="Proteomes" id="UP001152523">
    <property type="component" value="Unassembled WGS sequence"/>
</dbReference>
<dbReference type="AlphaFoldDB" id="A0AAV0F4U7"/>
<gene>
    <name evidence="2" type="ORF">CEPIT_LOCUS30676</name>
</gene>
<organism evidence="2 3">
    <name type="scientific">Cuscuta epithymum</name>
    <dbReference type="NCBI Taxonomy" id="186058"/>
    <lineage>
        <taxon>Eukaryota</taxon>
        <taxon>Viridiplantae</taxon>
        <taxon>Streptophyta</taxon>
        <taxon>Embryophyta</taxon>
        <taxon>Tracheophyta</taxon>
        <taxon>Spermatophyta</taxon>
        <taxon>Magnoliopsida</taxon>
        <taxon>eudicotyledons</taxon>
        <taxon>Gunneridae</taxon>
        <taxon>Pentapetalae</taxon>
        <taxon>asterids</taxon>
        <taxon>lamiids</taxon>
        <taxon>Solanales</taxon>
        <taxon>Convolvulaceae</taxon>
        <taxon>Cuscuteae</taxon>
        <taxon>Cuscuta</taxon>
        <taxon>Cuscuta subgen. Cuscuta</taxon>
    </lineage>
</organism>
<evidence type="ECO:0000256" key="1">
    <source>
        <dbReference type="SAM" id="MobiDB-lite"/>
    </source>
</evidence>
<evidence type="ECO:0000313" key="3">
    <source>
        <dbReference type="Proteomes" id="UP001152523"/>
    </source>
</evidence>
<feature type="region of interest" description="Disordered" evidence="1">
    <location>
        <begin position="1"/>
        <end position="24"/>
    </location>
</feature>
<accession>A0AAV0F4U7</accession>
<proteinExistence type="predicted"/>
<sequence length="117" mass="13008">MPNIPKLKSRKKQQAQGSPKNSRTTFGIKLLLGTFQETITPKCQCLDPDRHSGYFHNKITSMTGSHTPNTLPERAISKWRPHLILDHGGYKWGHGCLHGRGGNLLDSATCPAFPSLF</sequence>
<dbReference type="EMBL" id="CAMAPF010000962">
    <property type="protein sequence ID" value="CAH9130499.1"/>
    <property type="molecule type" value="Genomic_DNA"/>
</dbReference>
<feature type="compositionally biased region" description="Polar residues" evidence="1">
    <location>
        <begin position="14"/>
        <end position="24"/>
    </location>
</feature>